<feature type="chain" id="PRO_5046070172" description="PEP-CTERM sorting domain-containing protein" evidence="2">
    <location>
        <begin position="27"/>
        <end position="244"/>
    </location>
</feature>
<dbReference type="EMBL" id="NRRV01000007">
    <property type="protein sequence ID" value="MBK1629994.1"/>
    <property type="molecule type" value="Genomic_DNA"/>
</dbReference>
<protein>
    <recommendedName>
        <fullName evidence="5">PEP-CTERM sorting domain-containing protein</fullName>
    </recommendedName>
</protein>
<evidence type="ECO:0000313" key="3">
    <source>
        <dbReference type="EMBL" id="MBK1629994.1"/>
    </source>
</evidence>
<dbReference type="InterPro" id="IPR013424">
    <property type="entry name" value="Ice-binding_C"/>
</dbReference>
<reference evidence="3 4" key="1">
    <citation type="journal article" date="2020" name="Microorganisms">
        <title>Osmotic Adaptation and Compatible Solute Biosynthesis of Phototrophic Bacteria as Revealed from Genome Analyses.</title>
        <authorList>
            <person name="Imhoff J.F."/>
            <person name="Rahn T."/>
            <person name="Kunzel S."/>
            <person name="Keller A."/>
            <person name="Neulinger S.C."/>
        </authorList>
    </citation>
    <scope>NUCLEOTIDE SEQUENCE [LARGE SCALE GENOMIC DNA]</scope>
    <source>
        <strain evidence="3 4">DSM 6210</strain>
    </source>
</reference>
<dbReference type="Proteomes" id="UP000748752">
    <property type="component" value="Unassembled WGS sequence"/>
</dbReference>
<keyword evidence="1" id="KW-1133">Transmembrane helix</keyword>
<keyword evidence="1" id="KW-0472">Membrane</keyword>
<dbReference type="RefSeq" id="WP_200234398.1">
    <property type="nucleotide sequence ID" value="NZ_NRRV01000007.1"/>
</dbReference>
<sequence>MLQNRIPRRAVAAAGLTLLGCTSANAALMSYTDFQTFETALSNAGLTSERQGFDSTAAGTSLNGATVGGFSFSNFNITQGGVTAQIANIGNNARSPSNVIGTTATTPGLAFQDNDSYDISFAPTQALGLFFLTLNTPPTIAADVFSLTVGSESVGNSATPDPGEDNNAGVPLFGTDKYFLGFIDTASTFGSATITSTNLGDQFDWYNDDFYTAAAVPVPATLALLGVGMGILGAARLRRRRCTD</sequence>
<organism evidence="3 4">
    <name type="scientific">Thiohalocapsa halophila</name>
    <dbReference type="NCBI Taxonomy" id="69359"/>
    <lineage>
        <taxon>Bacteria</taxon>
        <taxon>Pseudomonadati</taxon>
        <taxon>Pseudomonadota</taxon>
        <taxon>Gammaproteobacteria</taxon>
        <taxon>Chromatiales</taxon>
        <taxon>Chromatiaceae</taxon>
        <taxon>Thiohalocapsa</taxon>
    </lineage>
</organism>
<feature type="signal peptide" evidence="2">
    <location>
        <begin position="1"/>
        <end position="26"/>
    </location>
</feature>
<evidence type="ECO:0000256" key="1">
    <source>
        <dbReference type="SAM" id="Phobius"/>
    </source>
</evidence>
<evidence type="ECO:0000256" key="2">
    <source>
        <dbReference type="SAM" id="SignalP"/>
    </source>
</evidence>
<accession>A0ABS1CEQ2</accession>
<keyword evidence="1" id="KW-0812">Transmembrane</keyword>
<gene>
    <name evidence="3" type="ORF">CKO31_04395</name>
</gene>
<comment type="caution">
    <text evidence="3">The sequence shown here is derived from an EMBL/GenBank/DDBJ whole genome shotgun (WGS) entry which is preliminary data.</text>
</comment>
<evidence type="ECO:0000313" key="4">
    <source>
        <dbReference type="Proteomes" id="UP000748752"/>
    </source>
</evidence>
<feature type="transmembrane region" description="Helical" evidence="1">
    <location>
        <begin position="210"/>
        <end position="235"/>
    </location>
</feature>
<evidence type="ECO:0008006" key="5">
    <source>
        <dbReference type="Google" id="ProtNLM"/>
    </source>
</evidence>
<keyword evidence="2" id="KW-0732">Signal</keyword>
<proteinExistence type="predicted"/>
<name>A0ABS1CEQ2_9GAMM</name>
<dbReference type="NCBIfam" id="TIGR02595">
    <property type="entry name" value="PEP_CTERM"/>
    <property type="match status" value="1"/>
</dbReference>
<dbReference type="PROSITE" id="PS51257">
    <property type="entry name" value="PROKAR_LIPOPROTEIN"/>
    <property type="match status" value="1"/>
</dbReference>
<keyword evidence="4" id="KW-1185">Reference proteome</keyword>